<dbReference type="STRING" id="947013.SAMN04488109_1575"/>
<dbReference type="EMBL" id="FQWQ01000001">
    <property type="protein sequence ID" value="SHG72709.1"/>
    <property type="molecule type" value="Genomic_DNA"/>
</dbReference>
<dbReference type="AlphaFoldDB" id="A0A1M5M6Z3"/>
<evidence type="ECO:0000313" key="3">
    <source>
        <dbReference type="Proteomes" id="UP000184212"/>
    </source>
</evidence>
<evidence type="ECO:0000313" key="2">
    <source>
        <dbReference type="EMBL" id="SHG72709.1"/>
    </source>
</evidence>
<dbReference type="RefSeq" id="WP_073132538.1">
    <property type="nucleotide sequence ID" value="NZ_FQWQ01000001.1"/>
</dbReference>
<keyword evidence="1" id="KW-0732">Signal</keyword>
<dbReference type="Pfam" id="PF13715">
    <property type="entry name" value="CarbopepD_reg_2"/>
    <property type="match status" value="1"/>
</dbReference>
<feature type="signal peptide" evidence="1">
    <location>
        <begin position="1"/>
        <end position="20"/>
    </location>
</feature>
<dbReference type="Gene3D" id="2.60.40.1120">
    <property type="entry name" value="Carboxypeptidase-like, regulatory domain"/>
    <property type="match status" value="1"/>
</dbReference>
<dbReference type="Proteomes" id="UP000184212">
    <property type="component" value="Unassembled WGS sequence"/>
</dbReference>
<gene>
    <name evidence="2" type="ORF">SAMN04488109_1575</name>
</gene>
<proteinExistence type="predicted"/>
<dbReference type="InterPro" id="IPR037066">
    <property type="entry name" value="Plug_dom_sf"/>
</dbReference>
<feature type="chain" id="PRO_5012025153" evidence="1">
    <location>
        <begin position="21"/>
        <end position="923"/>
    </location>
</feature>
<name>A0A1M5M6Z3_9BACT</name>
<organism evidence="2 3">
    <name type="scientific">Chryseolinea serpens</name>
    <dbReference type="NCBI Taxonomy" id="947013"/>
    <lineage>
        <taxon>Bacteria</taxon>
        <taxon>Pseudomonadati</taxon>
        <taxon>Bacteroidota</taxon>
        <taxon>Cytophagia</taxon>
        <taxon>Cytophagales</taxon>
        <taxon>Fulvivirgaceae</taxon>
        <taxon>Chryseolinea</taxon>
    </lineage>
</organism>
<keyword evidence="3" id="KW-1185">Reference proteome</keyword>
<dbReference type="OrthoDB" id="1223654at2"/>
<evidence type="ECO:0000256" key="1">
    <source>
        <dbReference type="SAM" id="SignalP"/>
    </source>
</evidence>
<reference evidence="2 3" key="1">
    <citation type="submission" date="2016-11" db="EMBL/GenBank/DDBJ databases">
        <authorList>
            <person name="Jaros S."/>
            <person name="Januszkiewicz K."/>
            <person name="Wedrychowicz H."/>
        </authorList>
    </citation>
    <scope>NUCLEOTIDE SEQUENCE [LARGE SCALE GENOMIC DNA]</scope>
    <source>
        <strain evidence="2 3">DSM 24574</strain>
    </source>
</reference>
<dbReference type="Gene3D" id="2.170.130.10">
    <property type="entry name" value="TonB-dependent receptor, plug domain"/>
    <property type="match status" value="1"/>
</dbReference>
<sequence>MRSPLWSLLLVIFLTHGASAQSLSGKVVDSRSQAPIAFVSVFLNNTTLGTVTDSAGNFQLRAIKQPGSYELIFSFVGYQTYKTKITVAGEDIALRQTALVPSEQMLAEVQVSAGHDKAWEKDLKKFKKIFLGEDKLAASCSILNPWVIDFPEDKSGKKFLATASAPIELDNQGMGYKLKFYLTSFWSEGGAYAIVGNVQFIVLQSGDEKVNKKWQLNRARAYDHSDHHLFKSMIDHRIAGEGFELYEEREGYRGTTTRSADFKTELGKSVAYYDTTKLVSADKPGFYRIALNGRTEIHYTKDKATTRTYQDVAGKVSWMTLKKKYVVVNREGYPLVPTDVIVSGEMSYNRVADMLPIDFRPDAAAPKAGTVEEDDLPAPEQIYVQTDKPYYYPGETVWFKGYVNYPASVVQDSASRTVYVELIDKTTKSVVCGKICEIVDRGFQNNIHLQDTLDSQVYHLRAYTNYNRNFGDDNLYERTLPVLNSLERAVSQHQEEAVMKHQMLIVEADKSFYKPREKISLKIVATDEDETPWLANLSVSVVDSAQVADVKLNDNIVETFSARENKKGLRFQKRFVTERGITFSGLFLNDQGRAEEADLNIFQLRPKGFAAAHADAKGFFSVADLYFYDTAIFTVNSQRPGGKLFGKAILIQREPAKITSTNNTKHLSTTASNTPQRIFPEYEAPQPKLLTTIEVKGDKTNPAQFDRSRRPYGKPDHVLLAKDINASYGNLLQTLPGKFPGLVVREMASEGEGLRWVVYIQRQISLKMPAEVLVTVDDAIMSGRPANIISAIDPATIESIELKEGAANLFGSVGGSGILAFYTKHGTVQEQLKKNVPVLKVPGYSYADIFASPDYERDQPAEKKTDRRSTLYWNPTVETDATTGEATVSFFAADQPGMYVITIEGITQKGVPVRCVSTVRVKN</sequence>
<dbReference type="SUPFAM" id="SSF49464">
    <property type="entry name" value="Carboxypeptidase regulatory domain-like"/>
    <property type="match status" value="1"/>
</dbReference>
<accession>A0A1M5M6Z3</accession>
<dbReference type="InterPro" id="IPR008969">
    <property type="entry name" value="CarboxyPept-like_regulatory"/>
</dbReference>
<dbReference type="Gene3D" id="2.60.40.1930">
    <property type="match status" value="1"/>
</dbReference>
<protein>
    <submittedName>
        <fullName evidence="2">CarboxypepD_reg-like domain-containing protein</fullName>
    </submittedName>
</protein>